<reference evidence="4" key="2">
    <citation type="submission" date="2013-12" db="EMBL/GenBank/DDBJ databases">
        <title>Evolution of pathogenesis and genome organization in the Tremellales.</title>
        <authorList>
            <person name="Cuomo C."/>
            <person name="Litvintseva A."/>
            <person name="Heitman J."/>
            <person name="Chen Y."/>
            <person name="Sun S."/>
            <person name="Springer D."/>
            <person name="Dromer F."/>
            <person name="Young S."/>
            <person name="Zeng Q."/>
            <person name="Chapman S."/>
            <person name="Gujja S."/>
            <person name="Saif S."/>
            <person name="Birren B."/>
        </authorList>
    </citation>
    <scope>NUCLEOTIDE SEQUENCE [LARGE SCALE GENOMIC DNA]</scope>
    <source>
        <strain evidence="4">BCC8398</strain>
    </source>
</reference>
<evidence type="ECO:0000256" key="1">
    <source>
        <dbReference type="SAM" id="MobiDB-lite"/>
    </source>
</evidence>
<dbReference type="AlphaFoldDB" id="A0A1B9GZD9"/>
<protein>
    <submittedName>
        <fullName evidence="3">Uncharacterized protein</fullName>
    </submittedName>
</protein>
<feature type="transmembrane region" description="Helical" evidence="2">
    <location>
        <begin position="217"/>
        <end position="242"/>
    </location>
</feature>
<gene>
    <name evidence="3" type="ORF">I316_01611</name>
</gene>
<keyword evidence="2" id="KW-0812">Transmembrane</keyword>
<keyword evidence="2" id="KW-1133">Transmembrane helix</keyword>
<evidence type="ECO:0000313" key="4">
    <source>
        <dbReference type="Proteomes" id="UP000092666"/>
    </source>
</evidence>
<feature type="region of interest" description="Disordered" evidence="1">
    <location>
        <begin position="1"/>
        <end position="57"/>
    </location>
</feature>
<evidence type="ECO:0000313" key="3">
    <source>
        <dbReference type="EMBL" id="OCF36364.1"/>
    </source>
</evidence>
<sequence length="254" mass="27539">MTPVPPVDQGEEEAKAVPLETSAENDNDVDSPPGYPPPSASTSGLGPGVREALAGSGSEDIRHNVTYTFEPRWPMVDASRETALGVLGETKEASILSFLTIIRKSLVLPLSGDRLVGYRPQKSALTRAAIRAIAIVQRGLPALAGFPPDPIEFLTYFTGEVDSEGQPVLGGWSKILDEAWPTFRHTPPKALLVQLADLPGDAQRRQQHENKILYEVVTYQVVGVGVLIVLLASFAWIGVAIYHCKQCEENKKEC</sequence>
<proteinExistence type="predicted"/>
<accession>A0A1B9GZD9</accession>
<name>A0A1B9GZD9_9TREE</name>
<evidence type="ECO:0000256" key="2">
    <source>
        <dbReference type="SAM" id="Phobius"/>
    </source>
</evidence>
<keyword evidence="2" id="KW-0472">Membrane</keyword>
<dbReference type="EMBL" id="KI669495">
    <property type="protein sequence ID" value="OCF36364.1"/>
    <property type="molecule type" value="Genomic_DNA"/>
</dbReference>
<keyword evidence="4" id="KW-1185">Reference proteome</keyword>
<dbReference type="Proteomes" id="UP000092666">
    <property type="component" value="Unassembled WGS sequence"/>
</dbReference>
<reference evidence="3 4" key="1">
    <citation type="submission" date="2013-07" db="EMBL/GenBank/DDBJ databases">
        <title>The Genome Sequence of Cryptococcus heveanensis BCC8398.</title>
        <authorList>
            <consortium name="The Broad Institute Genome Sequencing Platform"/>
            <person name="Cuomo C."/>
            <person name="Litvintseva A."/>
            <person name="Chen Y."/>
            <person name="Heitman J."/>
            <person name="Sun S."/>
            <person name="Springer D."/>
            <person name="Dromer F."/>
            <person name="Young S.K."/>
            <person name="Zeng Q."/>
            <person name="Gargeya S."/>
            <person name="Fitzgerald M."/>
            <person name="Abouelleil A."/>
            <person name="Alvarado L."/>
            <person name="Berlin A.M."/>
            <person name="Chapman S.B."/>
            <person name="Dewar J."/>
            <person name="Goldberg J."/>
            <person name="Griggs A."/>
            <person name="Gujja S."/>
            <person name="Hansen M."/>
            <person name="Howarth C."/>
            <person name="Imamovic A."/>
            <person name="Larimer J."/>
            <person name="McCowan C."/>
            <person name="Murphy C."/>
            <person name="Pearson M."/>
            <person name="Priest M."/>
            <person name="Roberts A."/>
            <person name="Saif S."/>
            <person name="Shea T."/>
            <person name="Sykes S."/>
            <person name="Wortman J."/>
            <person name="Nusbaum C."/>
            <person name="Birren B."/>
        </authorList>
    </citation>
    <scope>NUCLEOTIDE SEQUENCE [LARGE SCALE GENOMIC DNA]</scope>
    <source>
        <strain evidence="3 4">BCC8398</strain>
    </source>
</reference>
<organism evidence="3 4">
    <name type="scientific">Kwoniella heveanensis BCC8398</name>
    <dbReference type="NCBI Taxonomy" id="1296120"/>
    <lineage>
        <taxon>Eukaryota</taxon>
        <taxon>Fungi</taxon>
        <taxon>Dikarya</taxon>
        <taxon>Basidiomycota</taxon>
        <taxon>Agaricomycotina</taxon>
        <taxon>Tremellomycetes</taxon>
        <taxon>Tremellales</taxon>
        <taxon>Cryptococcaceae</taxon>
        <taxon>Kwoniella</taxon>
    </lineage>
</organism>